<reference evidence="1" key="1">
    <citation type="journal article" date="2021" name="PeerJ">
        <title>Analysis of 44 Vibrio anguillarum genomes reveals high genetic diversity.</title>
        <authorList>
            <person name="Hansen M.J."/>
            <person name="Dalsgaard I."/>
        </authorList>
    </citation>
    <scope>NUCLEOTIDE SEQUENCE</scope>
    <source>
        <strain evidence="1">850617-1/1</strain>
    </source>
</reference>
<sequence length="145" mass="16262">GMKSALEGLPDSEDLLLDFYGRDRLSAWLRQFPGVALWVRSRLGKPLSGWRPFGRWTSTPVDKDDEFLLDEHPCVIDMNSHHKEPIAISDGIRLVRERLQRPGSVVRITGLSGVGKTRFAQALFESDVCDNSLPRANVIYADLGD</sequence>
<dbReference type="AlphaFoldDB" id="A0AAW4BLS1"/>
<protein>
    <submittedName>
        <fullName evidence="1">Uncharacterized protein</fullName>
    </submittedName>
</protein>
<organism evidence="1 2">
    <name type="scientific">Vibrio anguillarum</name>
    <name type="common">Listonella anguillarum</name>
    <dbReference type="NCBI Taxonomy" id="55601"/>
    <lineage>
        <taxon>Bacteria</taxon>
        <taxon>Pseudomonadati</taxon>
        <taxon>Pseudomonadota</taxon>
        <taxon>Gammaproteobacteria</taxon>
        <taxon>Vibrionales</taxon>
        <taxon>Vibrionaceae</taxon>
        <taxon>Vibrio</taxon>
    </lineage>
</organism>
<dbReference type="EMBL" id="SCLC01000908">
    <property type="protein sequence ID" value="MBF4437387.1"/>
    <property type="molecule type" value="Genomic_DNA"/>
</dbReference>
<proteinExistence type="predicted"/>
<evidence type="ECO:0000313" key="2">
    <source>
        <dbReference type="Proteomes" id="UP000786185"/>
    </source>
</evidence>
<evidence type="ECO:0000313" key="1">
    <source>
        <dbReference type="EMBL" id="MBF4437387.1"/>
    </source>
</evidence>
<feature type="non-terminal residue" evidence="1">
    <location>
        <position position="145"/>
    </location>
</feature>
<feature type="non-terminal residue" evidence="1">
    <location>
        <position position="1"/>
    </location>
</feature>
<name>A0AAW4BLS1_VIBAN</name>
<dbReference type="Proteomes" id="UP000786185">
    <property type="component" value="Unassembled WGS sequence"/>
</dbReference>
<gene>
    <name evidence="1" type="ORF">ERJ77_23470</name>
</gene>
<accession>A0AAW4BLS1</accession>
<comment type="caution">
    <text evidence="1">The sequence shown here is derived from an EMBL/GenBank/DDBJ whole genome shotgun (WGS) entry which is preliminary data.</text>
</comment>